<keyword evidence="8" id="KW-1185">Reference proteome</keyword>
<feature type="transmembrane region" description="Helical" evidence="5">
    <location>
        <begin position="466"/>
        <end position="484"/>
    </location>
</feature>
<feature type="transmembrane region" description="Helical" evidence="5">
    <location>
        <begin position="392"/>
        <end position="412"/>
    </location>
</feature>
<evidence type="ECO:0000256" key="5">
    <source>
        <dbReference type="SAM" id="Phobius"/>
    </source>
</evidence>
<evidence type="ECO:0000256" key="4">
    <source>
        <dbReference type="ARBA" id="ARBA00023136"/>
    </source>
</evidence>
<evidence type="ECO:0000256" key="1">
    <source>
        <dbReference type="ARBA" id="ARBA00004141"/>
    </source>
</evidence>
<feature type="transmembrane region" description="Helical" evidence="5">
    <location>
        <begin position="419"/>
        <end position="446"/>
    </location>
</feature>
<dbReference type="OrthoDB" id="3816110at2"/>
<feature type="transmembrane region" description="Helical" evidence="5">
    <location>
        <begin position="116"/>
        <end position="135"/>
    </location>
</feature>
<feature type="domain" description="Integral membrane bound transporter" evidence="6">
    <location>
        <begin position="358"/>
        <end position="479"/>
    </location>
</feature>
<evidence type="ECO:0000313" key="7">
    <source>
        <dbReference type="EMBL" id="PEG36238.1"/>
    </source>
</evidence>
<name>A0A2A7MYK2_MYCAG</name>
<sequence>MRPRSGQNDRVSNRQALRLAVPNHGAVARSLLAVFVLAAVALYFGPAGAATSTAAAGAIAGAIALQDNNPIGRIPVVLAVSVQLGAAVLIGSLASSVTLVFIGVIALWCFVAGMQWAVGAPAGLIAGAASLLLVIQQPASAWAAAVSALFALLAGLTQAALIAVRPPRRWRREREALSKVYRSLSADARRLATDPDAKVDSSQLLELKEAFSNDDTAPSRPTPAYRDWHALPDQIAKTLMALRGKADGHDAIRDLLTAAADTLAAIAEQSRAARRDAEYALKGADAAATSVTMSEAAVAQRLSRQLHRADGLRFGRRRLSDWTAAVRRAAALTYSHLNTKSPIARHAVRLAGAAAAGTALARFAEVPAGHWIPLTVLLVTRPETAHTYTRCVGRVAAICVGVVVASALTALWHPTGLAAALLAVAFLALTHAVAAFGFIATTAGFAATIASVLDISGTPPASVSDVVFAVAIGGALAVLAHVLVPDDALIRLRQRAGELLKTEIDYAATVIKAFVHDLENPSDTLAAAWQRAFRARAAFEAAAGATRIESRELRRWMRSYRAGLNAVTSSCAALEANLPAHPSETLGREFVLAVDEFVEVLRGDPPTPAAPWSVDTEQLAVAERQLREAAAQLASDESAARALVAEIGAITRSLADITVDERDRAAS</sequence>
<evidence type="ECO:0000256" key="2">
    <source>
        <dbReference type="ARBA" id="ARBA00022692"/>
    </source>
</evidence>
<proteinExistence type="predicted"/>
<evidence type="ECO:0000313" key="8">
    <source>
        <dbReference type="Proteomes" id="UP000220914"/>
    </source>
</evidence>
<accession>A0A2A7MYK2</accession>
<dbReference type="EMBL" id="PDCP01000036">
    <property type="protein sequence ID" value="PEG36238.1"/>
    <property type="molecule type" value="Genomic_DNA"/>
</dbReference>
<dbReference type="Proteomes" id="UP000220914">
    <property type="component" value="Unassembled WGS sequence"/>
</dbReference>
<evidence type="ECO:0000259" key="6">
    <source>
        <dbReference type="Pfam" id="PF13515"/>
    </source>
</evidence>
<organism evidence="7 8">
    <name type="scientific">Mycolicibacterium agri</name>
    <name type="common">Mycobacterium agri</name>
    <dbReference type="NCBI Taxonomy" id="36811"/>
    <lineage>
        <taxon>Bacteria</taxon>
        <taxon>Bacillati</taxon>
        <taxon>Actinomycetota</taxon>
        <taxon>Actinomycetes</taxon>
        <taxon>Mycobacteriales</taxon>
        <taxon>Mycobacteriaceae</taxon>
        <taxon>Mycolicibacterium</taxon>
    </lineage>
</organism>
<gene>
    <name evidence="7" type="ORF">CQY20_19445</name>
</gene>
<evidence type="ECO:0000256" key="3">
    <source>
        <dbReference type="ARBA" id="ARBA00022989"/>
    </source>
</evidence>
<dbReference type="Pfam" id="PF13515">
    <property type="entry name" value="FUSC_2"/>
    <property type="match status" value="1"/>
</dbReference>
<feature type="transmembrane region" description="Helical" evidence="5">
    <location>
        <begin position="84"/>
        <end position="109"/>
    </location>
</feature>
<keyword evidence="3 5" id="KW-1133">Transmembrane helix</keyword>
<keyword evidence="2 5" id="KW-0812">Transmembrane</keyword>
<feature type="transmembrane region" description="Helical" evidence="5">
    <location>
        <begin position="141"/>
        <end position="164"/>
    </location>
</feature>
<dbReference type="GO" id="GO:0016020">
    <property type="term" value="C:membrane"/>
    <property type="evidence" value="ECO:0007669"/>
    <property type="project" value="UniProtKB-SubCell"/>
</dbReference>
<dbReference type="InterPro" id="IPR049453">
    <property type="entry name" value="Memb_transporter_dom"/>
</dbReference>
<reference evidence="7 8" key="1">
    <citation type="submission" date="2017-10" db="EMBL/GenBank/DDBJ databases">
        <title>The new phylogeny of genus Mycobacterium.</title>
        <authorList>
            <person name="Tortoli E."/>
            <person name="Trovato A."/>
            <person name="Cirillo D.M."/>
        </authorList>
    </citation>
    <scope>NUCLEOTIDE SEQUENCE [LARGE SCALE GENOMIC DNA]</scope>
    <source>
        <strain evidence="7 8">CCUG37673</strain>
    </source>
</reference>
<comment type="subcellular location">
    <subcellularLocation>
        <location evidence="1">Membrane</location>
        <topology evidence="1">Multi-pass membrane protein</topology>
    </subcellularLocation>
</comment>
<keyword evidence="4 5" id="KW-0472">Membrane</keyword>
<protein>
    <submittedName>
        <fullName evidence="7">FUSC family protein</fullName>
    </submittedName>
</protein>
<comment type="caution">
    <text evidence="7">The sequence shown here is derived from an EMBL/GenBank/DDBJ whole genome shotgun (WGS) entry which is preliminary data.</text>
</comment>
<dbReference type="AlphaFoldDB" id="A0A2A7MYK2"/>